<dbReference type="NCBIfam" id="TIGR02595">
    <property type="entry name" value="PEP_CTERM"/>
    <property type="match status" value="1"/>
</dbReference>
<comment type="caution">
    <text evidence="2">The sequence shown here is derived from an EMBL/GenBank/DDBJ whole genome shotgun (WGS) entry which is preliminary data.</text>
</comment>
<name>A0ABX0MNZ4_9BURK</name>
<organism evidence="2 3">
    <name type="scientific">Massilia genomosp. 1</name>
    <dbReference type="NCBI Taxonomy" id="2609280"/>
    <lineage>
        <taxon>Bacteria</taxon>
        <taxon>Pseudomonadati</taxon>
        <taxon>Pseudomonadota</taxon>
        <taxon>Betaproteobacteria</taxon>
        <taxon>Burkholderiales</taxon>
        <taxon>Oxalobacteraceae</taxon>
        <taxon>Telluria group</taxon>
        <taxon>Massilia</taxon>
    </lineage>
</organism>
<feature type="domain" description="Ice-binding protein C-terminal" evidence="1">
    <location>
        <begin position="115"/>
        <end position="139"/>
    </location>
</feature>
<evidence type="ECO:0000259" key="1">
    <source>
        <dbReference type="Pfam" id="PF07589"/>
    </source>
</evidence>
<sequence>MSFLTFSVSPSQHTVSSSMSLTQTLSNGGWDGYYNRGDGLTLSPMSDSDRFSISLYDQSAAWLPDGRLPEHLSLAGLSARLEYVFRGNGEGSPGYGSTIVMQSRFESLTEVSVTPVPEPGTWAMLLAGLGILGLSSRRKRA</sequence>
<dbReference type="Proteomes" id="UP000610594">
    <property type="component" value="Unassembled WGS sequence"/>
</dbReference>
<dbReference type="EMBL" id="WHJF01000055">
    <property type="protein sequence ID" value="NHZ64493.1"/>
    <property type="molecule type" value="Genomic_DNA"/>
</dbReference>
<accession>A0ABX0MNZ4</accession>
<reference evidence="2 3" key="1">
    <citation type="submission" date="2019-10" db="EMBL/GenBank/DDBJ databases">
        <title>Taxonomy of Antarctic Massilia spp.: description of Massilia rubra sp. nov., Massilia aquatica sp. nov., Massilia mucilaginosa sp. nov., Massilia frigida sp. nov. isolated from streams, lakes and regoliths.</title>
        <authorList>
            <person name="Holochova P."/>
            <person name="Sedlacek I."/>
            <person name="Kralova S."/>
            <person name="Maslanova I."/>
            <person name="Busse H.-J."/>
            <person name="Stankova E."/>
            <person name="Vrbovska V."/>
            <person name="Kovarovic V."/>
            <person name="Bartak M."/>
            <person name="Svec P."/>
            <person name="Pantucek R."/>
        </authorList>
    </citation>
    <scope>NUCLEOTIDE SEQUENCE [LARGE SCALE GENOMIC DNA]</scope>
    <source>
        <strain evidence="2 3">CCM 8694</strain>
    </source>
</reference>
<evidence type="ECO:0000313" key="3">
    <source>
        <dbReference type="Proteomes" id="UP000610594"/>
    </source>
</evidence>
<gene>
    <name evidence="2" type="ORF">F1735_19670</name>
</gene>
<evidence type="ECO:0000313" key="2">
    <source>
        <dbReference type="EMBL" id="NHZ64493.1"/>
    </source>
</evidence>
<keyword evidence="3" id="KW-1185">Reference proteome</keyword>
<dbReference type="Pfam" id="PF07589">
    <property type="entry name" value="PEP-CTERM"/>
    <property type="match status" value="1"/>
</dbReference>
<dbReference type="NCBIfam" id="NF035944">
    <property type="entry name" value="PEPxxWA-CTERM"/>
    <property type="match status" value="1"/>
</dbReference>
<proteinExistence type="predicted"/>
<protein>
    <submittedName>
        <fullName evidence="2">PEP-CTERM sorting domain-containing protein</fullName>
    </submittedName>
</protein>
<dbReference type="InterPro" id="IPR013424">
    <property type="entry name" value="Ice-binding_C"/>
</dbReference>